<keyword evidence="1" id="KW-0812">Transmembrane</keyword>
<reference evidence="2 3" key="1">
    <citation type="submission" date="2018-04" db="EMBL/GenBank/DDBJ databases">
        <authorList>
            <person name="Hagen T."/>
        </authorList>
    </citation>
    <scope>NUCLEOTIDE SEQUENCE [LARGE SCALE GENOMIC DNA]</scope>
    <source>
        <strain evidence="2 3">TPD7009</strain>
    </source>
</reference>
<evidence type="ECO:0000313" key="3">
    <source>
        <dbReference type="Proteomes" id="UP000244335"/>
    </source>
</evidence>
<feature type="transmembrane region" description="Helical" evidence="1">
    <location>
        <begin position="85"/>
        <end position="105"/>
    </location>
</feature>
<dbReference type="AlphaFoldDB" id="A0AA92C7M0"/>
<evidence type="ECO:0008006" key="4">
    <source>
        <dbReference type="Google" id="ProtNLM"/>
    </source>
</evidence>
<accession>A0AA92C7M0</accession>
<keyword evidence="1" id="KW-1133">Transmembrane helix</keyword>
<dbReference type="Proteomes" id="UP000244335">
    <property type="component" value="Unassembled WGS sequence"/>
</dbReference>
<evidence type="ECO:0000313" key="2">
    <source>
        <dbReference type="EMBL" id="PVE57405.1"/>
    </source>
</evidence>
<feature type="transmembrane region" description="Helical" evidence="1">
    <location>
        <begin position="45"/>
        <end position="65"/>
    </location>
</feature>
<proteinExistence type="predicted"/>
<dbReference type="RefSeq" id="WP_116492416.1">
    <property type="nucleotide sequence ID" value="NZ_QDFR01000001.1"/>
</dbReference>
<comment type="caution">
    <text evidence="2">The sequence shown here is derived from an EMBL/GenBank/DDBJ whole genome shotgun (WGS) entry which is preliminary data.</text>
</comment>
<sequence>MNRSILRFSAALASGLIFGLGLSLSGMLNPARVQAFLDVFGNWDPSLAFVLGGAVLVAFIGVRAAQHMGHPVLDDMFHLPTNQKIDAPLIIGSALFGLGWGLGGFCPGPAIASLSVTALTSGAPQVILFILAMLLGMTLHDRLWSRRP</sequence>
<dbReference type="EMBL" id="QDFR01000001">
    <property type="protein sequence ID" value="PVE57405.1"/>
    <property type="molecule type" value="Genomic_DNA"/>
</dbReference>
<keyword evidence="1" id="KW-0472">Membrane</keyword>
<name>A0AA92C7M0_RHIRH</name>
<dbReference type="Pfam" id="PF20398">
    <property type="entry name" value="DUF6691"/>
    <property type="match status" value="1"/>
</dbReference>
<protein>
    <recommendedName>
        <fullName evidence="4">YeeE/YedE family protein</fullName>
    </recommendedName>
</protein>
<dbReference type="InterPro" id="IPR046513">
    <property type="entry name" value="DUF6691"/>
</dbReference>
<organism evidence="2 3">
    <name type="scientific">Rhizobium rhizogenes</name>
    <name type="common">Agrobacterium rhizogenes</name>
    <dbReference type="NCBI Taxonomy" id="359"/>
    <lineage>
        <taxon>Bacteria</taxon>
        <taxon>Pseudomonadati</taxon>
        <taxon>Pseudomonadota</taxon>
        <taxon>Alphaproteobacteria</taxon>
        <taxon>Hyphomicrobiales</taxon>
        <taxon>Rhizobiaceae</taxon>
        <taxon>Rhizobium/Agrobacterium group</taxon>
        <taxon>Rhizobium</taxon>
    </lineage>
</organism>
<gene>
    <name evidence="2" type="ORF">DC430_04230</name>
</gene>
<feature type="transmembrane region" description="Helical" evidence="1">
    <location>
        <begin position="111"/>
        <end position="137"/>
    </location>
</feature>
<evidence type="ECO:0000256" key="1">
    <source>
        <dbReference type="SAM" id="Phobius"/>
    </source>
</evidence>